<reference evidence="3" key="1">
    <citation type="journal article" date="2016" name="Nat. Microbiol.">
        <title>A capsidless ssRNA virus hosted by an unrelated dsRNA virus.</title>
        <authorList>
            <person name="Zhang R."/>
            <person name="Hisano S."/>
            <person name="Tani A."/>
            <person name="Kondo H."/>
            <person name="Kanematsu S."/>
            <person name="Suzuki N."/>
        </authorList>
    </citation>
    <scope>NUCLEOTIDE SEQUENCE [LARGE SCALE GENOMIC DNA]</scope>
    <source>
        <strain evidence="3">1-W1032/S5</strain>
    </source>
</reference>
<dbReference type="RefSeq" id="YP_009551446.1">
    <property type="nucleotide sequence ID" value="NC_040357.1"/>
</dbReference>
<reference evidence="3" key="2">
    <citation type="journal article" date="2018" name="Virus Res.">
        <title>A neo-virus lifestyle exhibited by a (+)ssRNA virus hosted in an unrelated dsRNA virus: Taxonomic and evolutionary considerations.</title>
        <authorList>
            <person name="Hisano S."/>
            <person name="Zhang R."/>
            <person name="Faruk M.I."/>
            <person name="Kondo H."/>
            <person name="Suzuki N."/>
        </authorList>
    </citation>
    <scope>NUCLEOTIDE SEQUENCE [LARGE SCALE GENOMIC DNA]</scope>
    <source>
        <strain evidence="3">1-W1032/S5</strain>
    </source>
</reference>
<dbReference type="GO" id="GO:0016779">
    <property type="term" value="F:nucleotidyltransferase activity"/>
    <property type="evidence" value="ECO:0007669"/>
    <property type="project" value="UniProtKB-KW"/>
</dbReference>
<sequence>MQKNKKIQLLPKTTQQMGIISSLLFPDLPLQPLPESNIHHSLIDKMVDVSQKIRSFPLFLQLKILNTLPFFKNYAPAPIFFFERLLHALAKSQQFELANPFLPSPFSSKYPIPRVSPLRDELKIFYNRLISENKILSKAITPIAVIMPSVSGKTTMALKYPRMFQDIDSLLNKRTKEIMDDDISTATTQMDWDNINNHWRSIVSAGHLKYKILLAHSPDQLPPGYRFFIVNTPIENYKIPKDDPIRRKTAHLNREHLKRDYEGQINYFFIKRPHLVTKFLLSVYSNPLFSPNVALPKLWYTRIRMIQCQYLMNRAHPIFSDSIRFHKYFAVDHATYSKNTQFEEGFKDQPLIAYFTSNTLYKATRYKPKYFDVSLGPFSDFFFLYRIFRPQPCHFYKYIYRNYTYTYNDAFNISKEISALFKIFNYHLTPNWISYVDFTIALPPLPVPKMAETYKEQLDQWFVNDWVHKNHHPKLPPTEVAFTHGMSQLFKTFDIKKNHAITNLKDNFIDNFIEFGTSGTTTLSTGKITTNRGPFPLKRTKVTRAFQTTQNQLEAYLQMRPAQVTAVQKQEFGSRNRLIVPMAYPFYLKGALIAEVLEPLVNSSNTSMFLNTPQRLTFDFDVSKHCRTAFGNPMDLKSCEAQQNKFEIESSLRFIEQLCKVAFPNATDIEERINEYITSSTHGIGRYEDYYFLFNKGNPSGSRFTQWHNTIYNGSQDYAIENDMKILGFRQSDPEHRQFTGDDKNSFNTDIVSIVAKKALYNNRGYTVNIKTDFILLHATEFLRYVYTEKGKTGYPTRVLKSIIMRNPYATREDTTFIAEIHSRSTNFLQFYSRVSYDSFDYRHFYTDIWNYLHTQGINLSLAQTKWFCHLTPELGGLGIAPVHSYTNFKIRTKMNRRPNIPQSEMPPLDLPVFSFIKNMNKKYNTEYKPSNGAIADLILDFRPTIIDASVQYLEQSLTYDDIPLLSDRQIQDVIRDTLLHHQPYKHNFALSNEYMSSPLWSDIVNHFRKDKKLALLFKSGNLNTWQRALSRKDFNDYIMHGEKITVPQTHFISPPAMSLLIENLTATWYRLYLQKIQKVPKLFSKLSLHFQIDMFPHLLEFLRTHPFKLGF</sequence>
<accession>A0A2Z5PTB4</accession>
<dbReference type="EMBL" id="LC061478">
    <property type="protein sequence ID" value="BAT50987.1"/>
    <property type="molecule type" value="Genomic_RNA"/>
</dbReference>
<dbReference type="InterPro" id="IPR043502">
    <property type="entry name" value="DNA/RNA_pol_sf"/>
</dbReference>
<dbReference type="GeneID" id="39759798"/>
<name>A0A2Z5PTB4_9VIRU</name>
<evidence type="ECO:0000313" key="3">
    <source>
        <dbReference type="EMBL" id="BAT50987.1"/>
    </source>
</evidence>
<keyword evidence="1" id="KW-0808">Transferase</keyword>
<protein>
    <submittedName>
        <fullName evidence="3">RNA dependent RNA polymerase</fullName>
    </submittedName>
</protein>
<dbReference type="SUPFAM" id="SSF56672">
    <property type="entry name" value="DNA/RNA polymerases"/>
    <property type="match status" value="1"/>
</dbReference>
<organism evidence="3">
    <name type="scientific">Yado-nushi virus 1-A</name>
    <dbReference type="NCBI Taxonomy" id="2094187"/>
    <lineage>
        <taxon>Viruses</taxon>
        <taxon>Riboviria</taxon>
        <taxon>dsRNA viruses</taxon>
    </lineage>
</organism>
<evidence type="ECO:0000256" key="1">
    <source>
        <dbReference type="ARBA" id="ARBA00022679"/>
    </source>
</evidence>
<proteinExistence type="predicted"/>
<keyword evidence="2" id="KW-0548">Nucleotidyltransferase</keyword>
<evidence type="ECO:0000256" key="2">
    <source>
        <dbReference type="ARBA" id="ARBA00022695"/>
    </source>
</evidence>
<gene>
    <name evidence="3" type="primary">RdRp</name>
</gene>
<evidence type="ECO:0000313" key="4">
    <source>
        <dbReference type="Proteomes" id="UP000281524"/>
    </source>
</evidence>
<keyword evidence="4" id="KW-1185">Reference proteome</keyword>
<dbReference type="Proteomes" id="UP000281524">
    <property type="component" value="Segment"/>
</dbReference>
<dbReference type="KEGG" id="vg:39759798"/>